<dbReference type="InterPro" id="IPR025634">
    <property type="entry name" value="DUF4292"/>
</dbReference>
<evidence type="ECO:0000313" key="2">
    <source>
        <dbReference type="Proteomes" id="UP000741360"/>
    </source>
</evidence>
<gene>
    <name evidence="1" type="ORF">HYY65_09045</name>
</gene>
<reference evidence="1" key="1">
    <citation type="submission" date="2020-07" db="EMBL/GenBank/DDBJ databases">
        <title>Huge and variable diversity of episymbiotic CPR bacteria and DPANN archaea in groundwater ecosystems.</title>
        <authorList>
            <person name="He C.Y."/>
            <person name="Keren R."/>
            <person name="Whittaker M."/>
            <person name="Farag I.F."/>
            <person name="Doudna J."/>
            <person name="Cate J.H.D."/>
            <person name="Banfield J.F."/>
        </authorList>
    </citation>
    <scope>NUCLEOTIDE SEQUENCE</scope>
    <source>
        <strain evidence="1">NC_groundwater_717_Ag_S-0.2um_59_8</strain>
    </source>
</reference>
<dbReference type="EMBL" id="JACPSX010000173">
    <property type="protein sequence ID" value="MBI3015186.1"/>
    <property type="molecule type" value="Genomic_DNA"/>
</dbReference>
<accession>A0A932GPY3</accession>
<dbReference type="Proteomes" id="UP000741360">
    <property type="component" value="Unassembled WGS sequence"/>
</dbReference>
<dbReference type="PROSITE" id="PS51257">
    <property type="entry name" value="PROKAR_LIPOPROTEIN"/>
    <property type="match status" value="1"/>
</dbReference>
<sequence>MLLKSLFLILLAGLLGACARVELPPIAQVPPSLPFSDSRDLQAALSSQKKILNLTALADFSLVSDGKTVSGKEVILLQGAKAMRLEMLSPFGPPLLILVIRDGRFSAYSVAARRYVRGRANSFNFSRVLGFPLEIEEVNRLIRTDLSGDPEARWGPLGYDPALKTYVVDLHFPEEEGKRRLWIDPARLVVVRAARYDHEGDTILEAELEDYGLVDGILFPRRLVFTLPRKNTRLSLAYGQVTLNGNLDPSLFELVPPQGSRITDLD</sequence>
<comment type="caution">
    <text evidence="1">The sequence shown here is derived from an EMBL/GenBank/DDBJ whole genome shotgun (WGS) entry which is preliminary data.</text>
</comment>
<dbReference type="AlphaFoldDB" id="A0A932GPY3"/>
<protein>
    <submittedName>
        <fullName evidence="1">DUF4292 domain-containing protein</fullName>
    </submittedName>
</protein>
<dbReference type="Gene3D" id="2.50.20.10">
    <property type="entry name" value="Lipoprotein localisation LolA/LolB/LppX"/>
    <property type="match status" value="1"/>
</dbReference>
<dbReference type="Pfam" id="PF14125">
    <property type="entry name" value="DUF4292"/>
    <property type="match status" value="1"/>
</dbReference>
<organism evidence="1 2">
    <name type="scientific">Tectimicrobiota bacterium</name>
    <dbReference type="NCBI Taxonomy" id="2528274"/>
    <lineage>
        <taxon>Bacteria</taxon>
        <taxon>Pseudomonadati</taxon>
        <taxon>Nitrospinota/Tectimicrobiota group</taxon>
        <taxon>Candidatus Tectimicrobiota</taxon>
    </lineage>
</organism>
<evidence type="ECO:0000313" key="1">
    <source>
        <dbReference type="EMBL" id="MBI3015186.1"/>
    </source>
</evidence>
<proteinExistence type="predicted"/>
<name>A0A932GPY3_UNCTE</name>